<dbReference type="InterPro" id="IPR011577">
    <property type="entry name" value="Cyt_b561_bac/Ni-Hgenase"/>
</dbReference>
<name>A0A2G8TKX1_9BURK</name>
<keyword evidence="4 6" id="KW-1133">Transmembrane helix</keyword>
<dbReference type="EMBL" id="PDOC01000001">
    <property type="protein sequence ID" value="PIL46692.1"/>
    <property type="molecule type" value="Genomic_DNA"/>
</dbReference>
<evidence type="ECO:0000256" key="6">
    <source>
        <dbReference type="SAM" id="Phobius"/>
    </source>
</evidence>
<dbReference type="InterPro" id="IPR051542">
    <property type="entry name" value="Hydrogenase_cytochrome"/>
</dbReference>
<organism evidence="8 9">
    <name type="scientific">Massilia eurypsychrophila</name>
    <dbReference type="NCBI Taxonomy" id="1485217"/>
    <lineage>
        <taxon>Bacteria</taxon>
        <taxon>Pseudomonadati</taxon>
        <taxon>Pseudomonadota</taxon>
        <taxon>Betaproteobacteria</taxon>
        <taxon>Burkholderiales</taxon>
        <taxon>Oxalobacteraceae</taxon>
        <taxon>Telluria group</taxon>
        <taxon>Massilia</taxon>
    </lineage>
</organism>
<gene>
    <name evidence="8" type="ORF">CR105_00600</name>
</gene>
<dbReference type="OrthoDB" id="196472at2"/>
<comment type="subcellular location">
    <subcellularLocation>
        <location evidence="1">Cell membrane</location>
        <topology evidence="1">Multi-pass membrane protein</topology>
    </subcellularLocation>
</comment>
<feature type="transmembrane region" description="Helical" evidence="6">
    <location>
        <begin position="135"/>
        <end position="155"/>
    </location>
</feature>
<feature type="transmembrane region" description="Helical" evidence="6">
    <location>
        <begin position="95"/>
        <end position="115"/>
    </location>
</feature>
<dbReference type="GO" id="GO:0022904">
    <property type="term" value="P:respiratory electron transport chain"/>
    <property type="evidence" value="ECO:0007669"/>
    <property type="project" value="InterPro"/>
</dbReference>
<dbReference type="Proteomes" id="UP000230390">
    <property type="component" value="Unassembled WGS sequence"/>
</dbReference>
<dbReference type="InterPro" id="IPR016174">
    <property type="entry name" value="Di-haem_cyt_TM"/>
</dbReference>
<keyword evidence="3 6" id="KW-0812">Transmembrane</keyword>
<dbReference type="GO" id="GO:0005886">
    <property type="term" value="C:plasma membrane"/>
    <property type="evidence" value="ECO:0007669"/>
    <property type="project" value="UniProtKB-SubCell"/>
</dbReference>
<dbReference type="GO" id="GO:0020037">
    <property type="term" value="F:heme binding"/>
    <property type="evidence" value="ECO:0007669"/>
    <property type="project" value="TreeGrafter"/>
</dbReference>
<dbReference type="PANTHER" id="PTHR30485:SF2">
    <property type="entry name" value="BLL0597 PROTEIN"/>
    <property type="match status" value="1"/>
</dbReference>
<keyword evidence="2" id="KW-1003">Cell membrane</keyword>
<evidence type="ECO:0000313" key="9">
    <source>
        <dbReference type="Proteomes" id="UP000230390"/>
    </source>
</evidence>
<dbReference type="Gene3D" id="1.20.950.20">
    <property type="entry name" value="Transmembrane di-heme cytochromes, Chain C"/>
    <property type="match status" value="1"/>
</dbReference>
<dbReference type="PANTHER" id="PTHR30485">
    <property type="entry name" value="NI/FE-HYDROGENASE 1 B-TYPE CYTOCHROME SUBUNIT"/>
    <property type="match status" value="1"/>
</dbReference>
<evidence type="ECO:0000256" key="3">
    <source>
        <dbReference type="ARBA" id="ARBA00022692"/>
    </source>
</evidence>
<dbReference type="Pfam" id="PF01292">
    <property type="entry name" value="Ni_hydr_CYTB"/>
    <property type="match status" value="1"/>
</dbReference>
<evidence type="ECO:0000256" key="1">
    <source>
        <dbReference type="ARBA" id="ARBA00004651"/>
    </source>
</evidence>
<protein>
    <submittedName>
        <fullName evidence="8">Cytochrome B</fullName>
    </submittedName>
</protein>
<sequence length="179" mass="19120">MKNQQRVWDAPVRLLHWTLAASIGAAWFTGSDTGPAHEYIGYGSAAAVAARLAWGRFGNRYARFGQFVRGPAATWRYLRAVLAGRAARHLGHNPLGGAMVVALLACVSLVALSGWAMGTDLLWGYAWPVRVHEALAWLLVGLIALHVGGVLLTGLQHRENLVKAMVTGDKDAAGADDAV</sequence>
<evidence type="ECO:0000256" key="2">
    <source>
        <dbReference type="ARBA" id="ARBA00022475"/>
    </source>
</evidence>
<dbReference type="GO" id="GO:0009055">
    <property type="term" value="F:electron transfer activity"/>
    <property type="evidence" value="ECO:0007669"/>
    <property type="project" value="InterPro"/>
</dbReference>
<evidence type="ECO:0000313" key="8">
    <source>
        <dbReference type="EMBL" id="PIL46692.1"/>
    </source>
</evidence>
<comment type="caution">
    <text evidence="8">The sequence shown here is derived from an EMBL/GenBank/DDBJ whole genome shotgun (WGS) entry which is preliminary data.</text>
</comment>
<keyword evidence="9" id="KW-1185">Reference proteome</keyword>
<feature type="domain" description="Cytochrome b561 bacterial/Ni-hydrogenase" evidence="7">
    <location>
        <begin position="7"/>
        <end position="168"/>
    </location>
</feature>
<reference evidence="8 9" key="1">
    <citation type="submission" date="2017-10" db="EMBL/GenBank/DDBJ databases">
        <title>Massilia psychrophilum sp. nov., a novel purple-pigmented bacterium isolated from Tianshan glacier, Xinjiang Municipality, China.</title>
        <authorList>
            <person name="Wang H."/>
        </authorList>
    </citation>
    <scope>NUCLEOTIDE SEQUENCE [LARGE SCALE GENOMIC DNA]</scope>
    <source>
        <strain evidence="8 9">JCM 30074</strain>
    </source>
</reference>
<evidence type="ECO:0000256" key="4">
    <source>
        <dbReference type="ARBA" id="ARBA00022989"/>
    </source>
</evidence>
<accession>A0A2G8TKX1</accession>
<dbReference type="SUPFAM" id="SSF81342">
    <property type="entry name" value="Transmembrane di-heme cytochromes"/>
    <property type="match status" value="1"/>
</dbReference>
<evidence type="ECO:0000256" key="5">
    <source>
        <dbReference type="ARBA" id="ARBA00023136"/>
    </source>
</evidence>
<dbReference type="RefSeq" id="WP_099786493.1">
    <property type="nucleotide sequence ID" value="NZ_JBHLYV010000100.1"/>
</dbReference>
<evidence type="ECO:0000259" key="7">
    <source>
        <dbReference type="Pfam" id="PF01292"/>
    </source>
</evidence>
<proteinExistence type="predicted"/>
<keyword evidence="5 6" id="KW-0472">Membrane</keyword>
<dbReference type="AlphaFoldDB" id="A0A2G8TKX1"/>